<name>A0A1J6I2K3_9HYPH</name>
<dbReference type="SUPFAM" id="SSF52540">
    <property type="entry name" value="P-loop containing nucleoside triphosphate hydrolases"/>
    <property type="match status" value="1"/>
</dbReference>
<reference evidence="1 2" key="1">
    <citation type="submission" date="2016-10" db="EMBL/GenBank/DDBJ databases">
        <title>The Draft Genome Sequence of the Potato Rhizosphere Bacteria Ochrobactrum sp. IPA7.2.</title>
        <authorList>
            <person name="Gogoleva N.E."/>
            <person name="Khlopko Y.A."/>
            <person name="Burygin G.L."/>
            <person name="Plotnikov A.O."/>
        </authorList>
    </citation>
    <scope>NUCLEOTIDE SEQUENCE [LARGE SCALE GENOMIC DNA]</scope>
    <source>
        <strain evidence="1 2">IPA7.2</strain>
    </source>
</reference>
<dbReference type="InterPro" id="IPR027417">
    <property type="entry name" value="P-loop_NTPase"/>
</dbReference>
<dbReference type="Pfam" id="PF13481">
    <property type="entry name" value="AAA_25"/>
    <property type="match status" value="1"/>
</dbReference>
<proteinExistence type="predicted"/>
<evidence type="ECO:0000313" key="2">
    <source>
        <dbReference type="Proteomes" id="UP000182985"/>
    </source>
</evidence>
<gene>
    <name evidence="1" type="ORF">BLA27_18705</name>
</gene>
<dbReference type="Gene3D" id="3.40.50.300">
    <property type="entry name" value="P-loop containing nucleotide triphosphate hydrolases"/>
    <property type="match status" value="1"/>
</dbReference>
<evidence type="ECO:0000313" key="1">
    <source>
        <dbReference type="EMBL" id="OIS92014.1"/>
    </source>
</evidence>
<accession>A0A1J6I2K3</accession>
<protein>
    <submittedName>
        <fullName evidence="1">Uncharacterized protein</fullName>
    </submittedName>
</protein>
<dbReference type="AlphaFoldDB" id="A0A1J6I2K3"/>
<dbReference type="Proteomes" id="UP000182985">
    <property type="component" value="Unassembled WGS sequence"/>
</dbReference>
<comment type="caution">
    <text evidence="1">The sequence shown here is derived from an EMBL/GenBank/DDBJ whole genome shotgun (WGS) entry which is preliminary data.</text>
</comment>
<keyword evidence="2" id="KW-1185">Reference proteome</keyword>
<organism evidence="1 2">
    <name type="scientific">Brucella cytisi</name>
    <dbReference type="NCBI Taxonomy" id="407152"/>
    <lineage>
        <taxon>Bacteria</taxon>
        <taxon>Pseudomonadati</taxon>
        <taxon>Pseudomonadota</taxon>
        <taxon>Alphaproteobacteria</taxon>
        <taxon>Hyphomicrobiales</taxon>
        <taxon>Brucellaceae</taxon>
        <taxon>Brucella/Ochrobactrum group</taxon>
        <taxon>Brucella</taxon>
    </lineage>
</organism>
<dbReference type="EMBL" id="MOEC01000021">
    <property type="protein sequence ID" value="OIS92014.1"/>
    <property type="molecule type" value="Genomic_DNA"/>
</dbReference>
<sequence length="381" mass="41576">MAKHQAKQASSVAHVADANSEELPFIIPSVWFGLPVPEREWWLDGLVPMRQVTILNGDGGVGKSLLALQLAAAGSMGCETLDMQPMRGRVLYLGAEDEAAEFHRRLVDITKAHSRRLSDLEDFKLLPLADADALLSIPNAKTGVMEPTPLWNAFSKEARSYCPALIVLDTAADLFGGDEVKRAQVRQFVSMLRKLAIEISCAIILLAHPSVAGMQNGTGSSGSTAWNNSVRSRLYLTRPDTKDDPDPDARVLKTMKTNYGKVGGEIKLRWEEGAFVLDDGKPSPAAGLLHAHQEQVFLRLLSEINRTGQRVSAARSSAYAPTFMDSMANAEGVDKKGFEGAMKRLFASDKIRVEMEGPPSKPRQRLVVIADEIAAGRMARE</sequence>